<evidence type="ECO:0000259" key="8">
    <source>
        <dbReference type="Pfam" id="PF02852"/>
    </source>
</evidence>
<feature type="active site" description="Proton acceptor" evidence="5">
    <location>
        <position position="453"/>
    </location>
</feature>
<feature type="binding site" evidence="6">
    <location>
        <position position="52"/>
    </location>
    <ligand>
        <name>FAD</name>
        <dbReference type="ChEBI" id="CHEBI:57692"/>
    </ligand>
</feature>
<dbReference type="Proteomes" id="UP000664277">
    <property type="component" value="Unassembled WGS sequence"/>
</dbReference>
<evidence type="ECO:0000256" key="4">
    <source>
        <dbReference type="ARBA" id="ARBA00023002"/>
    </source>
</evidence>
<dbReference type="PANTHER" id="PTHR43014:SF2">
    <property type="entry name" value="MERCURIC REDUCTASE"/>
    <property type="match status" value="1"/>
</dbReference>
<dbReference type="FunFam" id="3.30.390.30:FF:000001">
    <property type="entry name" value="Dihydrolipoyl dehydrogenase"/>
    <property type="match status" value="1"/>
</dbReference>
<keyword evidence="2" id="KW-0285">Flavoprotein</keyword>
<feature type="binding site" evidence="6">
    <location>
        <position position="111"/>
    </location>
    <ligand>
        <name>FAD</name>
        <dbReference type="ChEBI" id="CHEBI:57692"/>
    </ligand>
</feature>
<evidence type="ECO:0000256" key="3">
    <source>
        <dbReference type="ARBA" id="ARBA00022827"/>
    </source>
</evidence>
<evidence type="ECO:0000256" key="6">
    <source>
        <dbReference type="PIRSR" id="PIRSR000350-3"/>
    </source>
</evidence>
<dbReference type="InterPro" id="IPR001100">
    <property type="entry name" value="Pyr_nuc-diS_OxRdtase"/>
</dbReference>
<evidence type="ECO:0000256" key="2">
    <source>
        <dbReference type="ARBA" id="ARBA00022630"/>
    </source>
</evidence>
<evidence type="ECO:0000256" key="7">
    <source>
        <dbReference type="PIRSR" id="PIRSR000350-4"/>
    </source>
</evidence>
<dbReference type="InterPro" id="IPR036188">
    <property type="entry name" value="FAD/NAD-bd_sf"/>
</dbReference>
<dbReference type="EMBL" id="JAFLCK010000005">
    <property type="protein sequence ID" value="MBN8659740.1"/>
    <property type="molecule type" value="Genomic_DNA"/>
</dbReference>
<evidence type="ECO:0000259" key="9">
    <source>
        <dbReference type="Pfam" id="PF07992"/>
    </source>
</evidence>
<accession>A0A8J7TKC8</accession>
<dbReference type="InterPro" id="IPR023753">
    <property type="entry name" value="FAD/NAD-binding_dom"/>
</dbReference>
<dbReference type="AlphaFoldDB" id="A0A8J7TKC8"/>
<name>A0A8J7TKC8_9BACT</name>
<reference evidence="10" key="1">
    <citation type="submission" date="2021-02" db="EMBL/GenBank/DDBJ databases">
        <title>Genome-Resolved Metagenomics of a Microbial Community Performing Photosynthetic Biological Nutrient Removal.</title>
        <authorList>
            <person name="Mcdaniel E.A."/>
        </authorList>
    </citation>
    <scope>NUCLEOTIDE SEQUENCE</scope>
    <source>
        <strain evidence="10">UWPOB_OBS1</strain>
    </source>
</reference>
<feature type="binding site" evidence="6">
    <location>
        <position position="274"/>
    </location>
    <ligand>
        <name>NAD(+)</name>
        <dbReference type="ChEBI" id="CHEBI:57540"/>
    </ligand>
</feature>
<dbReference type="SUPFAM" id="SSF55424">
    <property type="entry name" value="FAD/NAD-linked reductases, dimerisation (C-terminal) domain"/>
    <property type="match status" value="1"/>
</dbReference>
<feature type="binding site" evidence="6">
    <location>
        <begin position="179"/>
        <end position="186"/>
    </location>
    <ligand>
        <name>NAD(+)</name>
        <dbReference type="ChEBI" id="CHEBI:57540"/>
    </ligand>
</feature>
<dbReference type="PRINTS" id="PR00368">
    <property type="entry name" value="FADPNR"/>
</dbReference>
<dbReference type="Pfam" id="PF07992">
    <property type="entry name" value="Pyr_redox_2"/>
    <property type="match status" value="1"/>
</dbReference>
<dbReference type="GO" id="GO:0050660">
    <property type="term" value="F:flavin adenine dinucleotide binding"/>
    <property type="evidence" value="ECO:0007669"/>
    <property type="project" value="TreeGrafter"/>
</dbReference>
<keyword evidence="6" id="KW-0520">NAD</keyword>
<gene>
    <name evidence="10" type="ORF">J0M35_05215</name>
</gene>
<evidence type="ECO:0000256" key="1">
    <source>
        <dbReference type="ARBA" id="ARBA00007532"/>
    </source>
</evidence>
<protein>
    <submittedName>
        <fullName evidence="10">FAD-dependent oxidoreductase</fullName>
    </submittedName>
</protein>
<dbReference type="PIRSF" id="PIRSF000350">
    <property type="entry name" value="Mercury_reductase_MerA"/>
    <property type="match status" value="1"/>
</dbReference>
<dbReference type="Gene3D" id="3.30.390.30">
    <property type="match status" value="1"/>
</dbReference>
<dbReference type="Pfam" id="PF02852">
    <property type="entry name" value="Pyr_redox_dim"/>
    <property type="match status" value="1"/>
</dbReference>
<dbReference type="InterPro" id="IPR016156">
    <property type="entry name" value="FAD/NAD-linked_Rdtase_dimer_sf"/>
</dbReference>
<feature type="domain" description="FAD/NAD(P)-binding" evidence="9">
    <location>
        <begin position="6"/>
        <end position="326"/>
    </location>
</feature>
<proteinExistence type="inferred from homology"/>
<dbReference type="PRINTS" id="PR00411">
    <property type="entry name" value="PNDRDTASEI"/>
</dbReference>
<comment type="caution">
    <text evidence="10">The sequence shown here is derived from an EMBL/GenBank/DDBJ whole genome shotgun (WGS) entry which is preliminary data.</text>
</comment>
<dbReference type="InterPro" id="IPR004099">
    <property type="entry name" value="Pyr_nucl-diS_OxRdtase_dimer"/>
</dbReference>
<dbReference type="PANTHER" id="PTHR43014">
    <property type="entry name" value="MERCURIC REDUCTASE"/>
    <property type="match status" value="1"/>
</dbReference>
<organism evidence="10 11">
    <name type="scientific">Candidatus Obscuribacter phosphatis</name>
    <dbReference type="NCBI Taxonomy" id="1906157"/>
    <lineage>
        <taxon>Bacteria</taxon>
        <taxon>Bacillati</taxon>
        <taxon>Candidatus Melainabacteria</taxon>
        <taxon>Candidatus Obscuribacterales</taxon>
        <taxon>Candidatus Obscuribacteraceae</taxon>
        <taxon>Candidatus Obscuribacter</taxon>
    </lineage>
</organism>
<evidence type="ECO:0000256" key="5">
    <source>
        <dbReference type="PIRSR" id="PIRSR000350-2"/>
    </source>
</evidence>
<keyword evidence="4" id="KW-0560">Oxidoreductase</keyword>
<comment type="cofactor">
    <cofactor evidence="6">
        <name>FAD</name>
        <dbReference type="ChEBI" id="CHEBI:57692"/>
    </cofactor>
    <text evidence="6">Binds 1 FAD per subunit.</text>
</comment>
<dbReference type="SUPFAM" id="SSF51905">
    <property type="entry name" value="FAD/NAD(P)-binding domain"/>
    <property type="match status" value="1"/>
</dbReference>
<feature type="disulfide bond" description="Redox-active" evidence="7">
    <location>
        <begin position="43"/>
        <end position="48"/>
    </location>
</feature>
<keyword evidence="6" id="KW-0547">Nucleotide-binding</keyword>
<feature type="binding site" evidence="6">
    <location>
        <position position="315"/>
    </location>
    <ligand>
        <name>FAD</name>
        <dbReference type="ChEBI" id="CHEBI:57692"/>
    </ligand>
</feature>
<dbReference type="Gene3D" id="3.50.50.60">
    <property type="entry name" value="FAD/NAD(P)-binding domain"/>
    <property type="match status" value="2"/>
</dbReference>
<feature type="binding site" evidence="6">
    <location>
        <position position="202"/>
    </location>
    <ligand>
        <name>NAD(+)</name>
        <dbReference type="ChEBI" id="CHEBI:57540"/>
    </ligand>
</feature>
<evidence type="ECO:0000313" key="10">
    <source>
        <dbReference type="EMBL" id="MBN8659740.1"/>
    </source>
</evidence>
<feature type="domain" description="Pyridine nucleotide-disulphide oxidoreductase dimerisation" evidence="8">
    <location>
        <begin position="355"/>
        <end position="461"/>
    </location>
</feature>
<sequence>MTVENFDIVVLGGGKGGKSLALSMSKAGKQVCLIESKMIGGSCINVACIPTKTMVASTRLQYDARRNGFSKAGDNLKEVLARKRAVVSKMIDTHMALFTGTENLTFIKGYGRFVESSDGAKLIEVENRTVSAPFIFINTGTKPLKPDLPLSPGSENLEILDSTSIMELEALPESLVIIGGGYISLEFAQIFARLGSHVTILERGNEFLSREDRDIAKEVELILNGEGVDILYGVKVDAITAGDHGKKILELTIEKGGERESQIIVCDQILTATGRAAVNEGLNLDKIGVEVDGRGFIKVDEKLETSAPGVYALGDCKGGPFFTHASWDDYRIARDNLMQHYRGLEPKRSTKGRLIPYTLFVEPELGRVGLTEAEASKLGLDFKVFKLPAAKIPRAATEGETRGLLKAIVDKKDSKILGFAALCLNGGEIASTVQVAMLSGMTYDQLANVVLSHPTMCEALNLLFQES</sequence>
<comment type="similarity">
    <text evidence="1">Belongs to the class-I pyridine nucleotide-disulfide oxidoreductase family.</text>
</comment>
<evidence type="ECO:0000313" key="11">
    <source>
        <dbReference type="Proteomes" id="UP000664277"/>
    </source>
</evidence>
<keyword evidence="3 6" id="KW-0274">FAD</keyword>
<dbReference type="GO" id="GO:0003955">
    <property type="term" value="F:NAD(P)H dehydrogenase (quinone) activity"/>
    <property type="evidence" value="ECO:0007669"/>
    <property type="project" value="TreeGrafter"/>
</dbReference>